<evidence type="ECO:0000313" key="4">
    <source>
        <dbReference type="EMBL" id="ARU46046.1"/>
    </source>
</evidence>
<organism evidence="4 5">
    <name type="scientific">Corynebacterium silvaticum</name>
    <dbReference type="NCBI Taxonomy" id="2320431"/>
    <lineage>
        <taxon>Bacteria</taxon>
        <taxon>Bacillati</taxon>
        <taxon>Actinomycetota</taxon>
        <taxon>Actinomycetes</taxon>
        <taxon>Mycobacteriales</taxon>
        <taxon>Corynebacteriaceae</taxon>
        <taxon>Corynebacterium</taxon>
    </lineage>
</organism>
<dbReference type="Pfam" id="PF00497">
    <property type="entry name" value="SBP_bac_3"/>
    <property type="match status" value="1"/>
</dbReference>
<feature type="domain" description="Solute-binding protein family 3/N-terminal" evidence="3">
    <location>
        <begin position="59"/>
        <end position="283"/>
    </location>
</feature>
<reference evidence="4 5" key="4">
    <citation type="journal article" date="2020" name="PLoS ONE">
        <title>Taxonomic classification of strain PO100/5 shows a broader geographic distribution and genetic markers of the recently described Corynebacterium silvaticum.</title>
        <authorList>
            <person name="Viana M.V.C."/>
            <person name="Profeta R."/>
            <person name="da Silva A.L."/>
            <person name="Hurtado R."/>
            <person name="Cerqueira J.C."/>
            <person name="Ribeiro B.F.S."/>
            <person name="Almeida M.O."/>
            <person name="Morais-Rodrigues F."/>
            <person name="Soares S.C."/>
            <person name="Oliveira M."/>
            <person name="Tavares L."/>
            <person name="Figueiredo H."/>
            <person name="Wattam A.R."/>
            <person name="Barh D."/>
            <person name="Ghosh P."/>
            <person name="Silva A."/>
            <person name="Azevedo V."/>
        </authorList>
    </citation>
    <scope>NUCLEOTIDE SEQUENCE [LARGE SCALE GENOMIC DNA]</scope>
    <source>
        <strain evidence="4 5">PO100/5</strain>
    </source>
</reference>
<keyword evidence="5" id="KW-1185">Reference proteome</keyword>
<evidence type="ECO:0000256" key="2">
    <source>
        <dbReference type="SAM" id="SignalP"/>
    </source>
</evidence>
<name>A0A7U5K964_9CORY</name>
<dbReference type="Gene3D" id="3.40.190.10">
    <property type="entry name" value="Periplasmic binding protein-like II"/>
    <property type="match status" value="2"/>
</dbReference>
<keyword evidence="1 2" id="KW-0732">Signal</keyword>
<dbReference type="Proteomes" id="UP000195652">
    <property type="component" value="Chromosome"/>
</dbReference>
<evidence type="ECO:0000256" key="1">
    <source>
        <dbReference type="ARBA" id="ARBA00022729"/>
    </source>
</evidence>
<gene>
    <name evidence="4" type="ORF">CBE74_05600</name>
</gene>
<protein>
    <submittedName>
        <fullName evidence="4">ABC transporter substrate-binding protein</fullName>
    </submittedName>
</protein>
<dbReference type="InterPro" id="IPR001638">
    <property type="entry name" value="Solute-binding_3/MltF_N"/>
</dbReference>
<dbReference type="CDD" id="cd01004">
    <property type="entry name" value="PBP2_MidA_like"/>
    <property type="match status" value="1"/>
</dbReference>
<dbReference type="GeneID" id="75007734"/>
<dbReference type="PANTHER" id="PTHR35936">
    <property type="entry name" value="MEMBRANE-BOUND LYTIC MUREIN TRANSGLYCOSYLASE F"/>
    <property type="match status" value="1"/>
</dbReference>
<reference evidence="4 5" key="1">
    <citation type="journal article" date="2014" name="BMC Vet. Res.">
        <title>First report of Corynebacterium pseudotuberculosis from caseous lymphadenitis lesions in Black Alentejano pig (Sus scrofa domesticus).</title>
        <authorList>
            <person name="Oliveira M."/>
            <person name="Barroco C."/>
            <person name="Mottola C."/>
            <person name="Santos R."/>
            <person name="Lemsaddek A."/>
            <person name="Tavares L."/>
            <person name="Semedo-Lemsaddek T."/>
        </authorList>
    </citation>
    <scope>NUCLEOTIDE SEQUENCE [LARGE SCALE GENOMIC DNA]</scope>
    <source>
        <strain evidence="4 5">PO100/5</strain>
    </source>
</reference>
<dbReference type="KEGG" id="csil:CBE74_05600"/>
<evidence type="ECO:0000259" key="3">
    <source>
        <dbReference type="SMART" id="SM00062"/>
    </source>
</evidence>
<dbReference type="PROSITE" id="PS51257">
    <property type="entry name" value="PROKAR_LIPOPROTEIN"/>
    <property type="match status" value="1"/>
</dbReference>
<accession>A0A7U5K964</accession>
<dbReference type="SUPFAM" id="SSF53850">
    <property type="entry name" value="Periplasmic binding protein-like II"/>
    <property type="match status" value="1"/>
</dbReference>
<feature type="chain" id="PRO_5039590215" evidence="2">
    <location>
        <begin position="23"/>
        <end position="299"/>
    </location>
</feature>
<dbReference type="AlphaFoldDB" id="A0A7U5K964"/>
<reference evidence="4 5" key="2">
    <citation type="journal article" date="2020" name="Antonie Van Leeuwenhoek">
        <title>Phylogenomic characterisation of a novel corynebacterial species pathogenic to animals.</title>
        <authorList>
            <person name="Moller J."/>
            <person name="Musella L."/>
            <person name="Melnikov V."/>
            <person name="Geissdorfer W."/>
            <person name="Burkovski A."/>
            <person name="Sangal V."/>
        </authorList>
    </citation>
    <scope>NUCLEOTIDE SEQUENCE [LARGE SCALE GENOMIC DNA]</scope>
    <source>
        <strain evidence="4 5">PO100/5</strain>
    </source>
</reference>
<reference evidence="4 5" key="3">
    <citation type="journal article" date="2020" name="Int. J. Syst. Evol. Microbiol.">
        <title>Corynebacterium silvaticum sp. nov., a unique group of NTTB corynebacteria in wild boar and roe deer.</title>
        <authorList>
            <person name="Dangel A."/>
            <person name="Berger A."/>
            <person name="Rau J."/>
            <person name="Eisenberg T."/>
            <person name="Kampfer P."/>
            <person name="Margos G."/>
            <person name="Contzen M."/>
            <person name="Busse H.J."/>
            <person name="Konrad R."/>
            <person name="Peters M."/>
            <person name="Sting R."/>
            <person name="Sing A."/>
        </authorList>
    </citation>
    <scope>NUCLEOTIDE SEQUENCE [LARGE SCALE GENOMIC DNA]</scope>
    <source>
        <strain evidence="4 5">PO100/5</strain>
    </source>
</reference>
<dbReference type="PANTHER" id="PTHR35936:SF17">
    <property type="entry name" value="ARGININE-BINDING EXTRACELLULAR PROTEIN ARTP"/>
    <property type="match status" value="1"/>
</dbReference>
<evidence type="ECO:0000313" key="5">
    <source>
        <dbReference type="Proteomes" id="UP000195652"/>
    </source>
</evidence>
<feature type="signal peptide" evidence="2">
    <location>
        <begin position="1"/>
        <end position="22"/>
    </location>
</feature>
<dbReference type="EMBL" id="CP021417">
    <property type="protein sequence ID" value="ARU46046.1"/>
    <property type="molecule type" value="Genomic_DNA"/>
</dbReference>
<sequence>MKSLTRVLALCTAITLAVSLSACVTNEEQGHPDGWEEVSPPAVPDITALVPQPLAEKGTLVASANPPFAPFEFKDSRHEIIGMEMDLMRAASSVMGLKYQPIEQDFSLILPSLSAGTIDVGASGFTDNEERRKNYDFVDFLYAGVQWGQQVGSPVDPNNACGLSIAVQRTTVADTDIVRPMSDDCVAQGKKPIEVLAYETSDQAATALVLGRADAFVADSPVLAWAISRSEGKLEAVGSISDAAPHGFAVPKGSQLGTALAAALQHLIKTGDYQRILKMWGIDAGLVSSAMINEVPIAQ</sequence>
<proteinExistence type="predicted"/>
<dbReference type="SMART" id="SM00062">
    <property type="entry name" value="PBPb"/>
    <property type="match status" value="1"/>
</dbReference>
<dbReference type="RefSeq" id="WP_087453868.1">
    <property type="nucleotide sequence ID" value="NZ_CP021417.2"/>
</dbReference>